<evidence type="ECO:0000256" key="6">
    <source>
        <dbReference type="ARBA" id="ARBA00022485"/>
    </source>
</evidence>
<dbReference type="SMART" id="SM00387">
    <property type="entry name" value="HATPase_c"/>
    <property type="match status" value="1"/>
</dbReference>
<keyword evidence="6" id="KW-0004">4Fe-4S</keyword>
<dbReference type="PROSITE" id="PS50109">
    <property type="entry name" value="HIS_KIN"/>
    <property type="match status" value="1"/>
</dbReference>
<keyword evidence="17" id="KW-0812">Transmembrane</keyword>
<keyword evidence="10 19" id="KW-0418">Kinase</keyword>
<evidence type="ECO:0000256" key="2">
    <source>
        <dbReference type="ARBA" id="ARBA00001966"/>
    </source>
</evidence>
<comment type="catalytic activity">
    <reaction evidence="1">
        <text>ATP + protein L-histidine = ADP + protein N-phospho-L-histidine.</text>
        <dbReference type="EC" id="2.7.13.3"/>
    </reaction>
</comment>
<organism evidence="19 20">
    <name type="scientific">Pseudonocardia xinjiangensis</name>
    <dbReference type="NCBI Taxonomy" id="75289"/>
    <lineage>
        <taxon>Bacteria</taxon>
        <taxon>Bacillati</taxon>
        <taxon>Actinomycetota</taxon>
        <taxon>Actinomycetes</taxon>
        <taxon>Pseudonocardiales</taxon>
        <taxon>Pseudonocardiaceae</taxon>
        <taxon>Pseudonocardia</taxon>
    </lineage>
</organism>
<evidence type="ECO:0000256" key="7">
    <source>
        <dbReference type="ARBA" id="ARBA00022490"/>
    </source>
</evidence>
<comment type="function">
    <text evidence="14">Member of the two-component regulatory system NreB/NreC involved in the control of dissimilatory nitrate/nitrite reduction in response to oxygen. NreB functions as a direct oxygen sensor histidine kinase which is autophosphorylated, in the absence of oxygen, probably at the conserved histidine residue, and transfers its phosphate group probably to a conserved aspartate residue of NreC. NreB/NreC activates the expression of the nitrate (narGHJI) and nitrite (nir) reductase operons, as well as the putative nitrate transporter gene narT.</text>
</comment>
<dbReference type="InterPro" id="IPR003594">
    <property type="entry name" value="HATPase_dom"/>
</dbReference>
<gene>
    <name evidence="19" type="ORF">HF577_33900</name>
</gene>
<feature type="domain" description="Histidine kinase" evidence="18">
    <location>
        <begin position="245"/>
        <end position="439"/>
    </location>
</feature>
<name>A0ABX1RNW7_9PSEU</name>
<evidence type="ECO:0000256" key="3">
    <source>
        <dbReference type="ARBA" id="ARBA00004496"/>
    </source>
</evidence>
<sequence length="443" mass="46920">MSGAQRGAAVTQGCGPANGPLSGTEEVLDARERRFDSFMERFVPYLGLAIGTVLTPAVIPSTPGYWLVTGPLVLVAAAWSYAFVTRRPVAASDPRLGAVYVGGLLVLMAVLVQLSPLYGFQALAGYMHSFLYLRGRWRWAGVAATAALVAYSQLGGSLIDEINLGVIAGLVAVTVINALVAGGFTYFGTLSTQQSHRRREIIVELNETNRRLSESLEENAALHVQLLAQAREAGMLDERARLAREIHDTIAQGLTGIVTQLEAAGAADDDPAVRRRHISTASALARESLTEARRSVDALAPGQLVEAQLPDAIAEMGKKWAETAGVELTVDTTGEPRPLLPDLEVTLFRVAQEALANVGKHASATRTGLTLSYMDDVVVLDVRDDGRGFVLRPGAKPDAGSGFGLAAMEQRVRRVSGTFTVESTPGEGAAVSASVPAIPAEVR</sequence>
<evidence type="ECO:0000256" key="15">
    <source>
        <dbReference type="ARBA" id="ARBA00030800"/>
    </source>
</evidence>
<comment type="cofactor">
    <cofactor evidence="2">
        <name>[4Fe-4S] cluster</name>
        <dbReference type="ChEBI" id="CHEBI:49883"/>
    </cofactor>
</comment>
<feature type="region of interest" description="Disordered" evidence="16">
    <location>
        <begin position="1"/>
        <end position="23"/>
    </location>
</feature>
<evidence type="ECO:0000256" key="12">
    <source>
        <dbReference type="ARBA" id="ARBA00023012"/>
    </source>
</evidence>
<feature type="transmembrane region" description="Helical" evidence="17">
    <location>
        <begin position="65"/>
        <end position="84"/>
    </location>
</feature>
<comment type="subcellular location">
    <subcellularLocation>
        <location evidence="3">Cytoplasm</location>
    </subcellularLocation>
</comment>
<dbReference type="GO" id="GO:0016301">
    <property type="term" value="F:kinase activity"/>
    <property type="evidence" value="ECO:0007669"/>
    <property type="project" value="UniProtKB-KW"/>
</dbReference>
<keyword evidence="9" id="KW-0479">Metal-binding</keyword>
<dbReference type="PANTHER" id="PTHR24421">
    <property type="entry name" value="NITRATE/NITRITE SENSOR PROTEIN NARX-RELATED"/>
    <property type="match status" value="1"/>
</dbReference>
<comment type="caution">
    <text evidence="19">The sequence shown here is derived from an EMBL/GenBank/DDBJ whole genome shotgun (WGS) entry which is preliminary data.</text>
</comment>
<accession>A0ABX1RNW7</accession>
<dbReference type="Pfam" id="PF02518">
    <property type="entry name" value="HATPase_c"/>
    <property type="match status" value="1"/>
</dbReference>
<evidence type="ECO:0000256" key="9">
    <source>
        <dbReference type="ARBA" id="ARBA00022723"/>
    </source>
</evidence>
<evidence type="ECO:0000313" key="20">
    <source>
        <dbReference type="Proteomes" id="UP001296706"/>
    </source>
</evidence>
<dbReference type="PRINTS" id="PR00344">
    <property type="entry name" value="BCTRLSENSOR"/>
</dbReference>
<dbReference type="InterPro" id="IPR017205">
    <property type="entry name" value="Sig_transdc_His_kinase_ChrS"/>
</dbReference>
<dbReference type="EMBL" id="JAAXKY010000194">
    <property type="protein sequence ID" value="NMH82068.1"/>
    <property type="molecule type" value="Genomic_DNA"/>
</dbReference>
<evidence type="ECO:0000313" key="19">
    <source>
        <dbReference type="EMBL" id="NMH82068.1"/>
    </source>
</evidence>
<keyword evidence="17" id="KW-0472">Membrane</keyword>
<evidence type="ECO:0000256" key="11">
    <source>
        <dbReference type="ARBA" id="ARBA00023004"/>
    </source>
</evidence>
<dbReference type="CDD" id="cd16917">
    <property type="entry name" value="HATPase_UhpB-NarQ-NarX-like"/>
    <property type="match status" value="1"/>
</dbReference>
<dbReference type="Pfam" id="PF07730">
    <property type="entry name" value="HisKA_3"/>
    <property type="match status" value="1"/>
</dbReference>
<dbReference type="Proteomes" id="UP001296706">
    <property type="component" value="Unassembled WGS sequence"/>
</dbReference>
<dbReference type="EC" id="2.7.13.3" evidence="4"/>
<dbReference type="RefSeq" id="WP_169400084.1">
    <property type="nucleotide sequence ID" value="NZ_BAAAJH010000024.1"/>
</dbReference>
<keyword evidence="12" id="KW-0902">Two-component regulatory system</keyword>
<feature type="transmembrane region" description="Helical" evidence="17">
    <location>
        <begin position="137"/>
        <end position="154"/>
    </location>
</feature>
<dbReference type="InterPro" id="IPR050482">
    <property type="entry name" value="Sensor_HK_TwoCompSys"/>
</dbReference>
<feature type="transmembrane region" description="Helical" evidence="17">
    <location>
        <begin position="166"/>
        <end position="187"/>
    </location>
</feature>
<evidence type="ECO:0000256" key="17">
    <source>
        <dbReference type="SAM" id="Phobius"/>
    </source>
</evidence>
<keyword evidence="13" id="KW-0411">Iron-sulfur</keyword>
<dbReference type="InterPro" id="IPR005467">
    <property type="entry name" value="His_kinase_dom"/>
</dbReference>
<proteinExistence type="predicted"/>
<keyword evidence="7" id="KW-0963">Cytoplasm</keyword>
<feature type="transmembrane region" description="Helical" evidence="17">
    <location>
        <begin position="42"/>
        <end position="59"/>
    </location>
</feature>
<protein>
    <recommendedName>
        <fullName evidence="5">Oxygen sensor histidine kinase NreB</fullName>
        <ecNumber evidence="4">2.7.13.3</ecNumber>
    </recommendedName>
    <alternativeName>
        <fullName evidence="15">Nitrogen regulation protein B</fullName>
    </alternativeName>
</protein>
<evidence type="ECO:0000256" key="8">
    <source>
        <dbReference type="ARBA" id="ARBA00022679"/>
    </source>
</evidence>
<dbReference type="Gene3D" id="3.30.565.10">
    <property type="entry name" value="Histidine kinase-like ATPase, C-terminal domain"/>
    <property type="match status" value="1"/>
</dbReference>
<dbReference type="InterPro" id="IPR036890">
    <property type="entry name" value="HATPase_C_sf"/>
</dbReference>
<evidence type="ECO:0000256" key="5">
    <source>
        <dbReference type="ARBA" id="ARBA00017322"/>
    </source>
</evidence>
<evidence type="ECO:0000256" key="16">
    <source>
        <dbReference type="SAM" id="MobiDB-lite"/>
    </source>
</evidence>
<dbReference type="InterPro" id="IPR011712">
    <property type="entry name" value="Sig_transdc_His_kin_sub3_dim/P"/>
</dbReference>
<dbReference type="SUPFAM" id="SSF55874">
    <property type="entry name" value="ATPase domain of HSP90 chaperone/DNA topoisomerase II/histidine kinase"/>
    <property type="match status" value="1"/>
</dbReference>
<evidence type="ECO:0000256" key="4">
    <source>
        <dbReference type="ARBA" id="ARBA00012438"/>
    </source>
</evidence>
<keyword evidence="8" id="KW-0808">Transferase</keyword>
<evidence type="ECO:0000256" key="13">
    <source>
        <dbReference type="ARBA" id="ARBA00023014"/>
    </source>
</evidence>
<keyword evidence="11" id="KW-0408">Iron</keyword>
<evidence type="ECO:0000259" key="18">
    <source>
        <dbReference type="PROSITE" id="PS50109"/>
    </source>
</evidence>
<reference evidence="19 20" key="1">
    <citation type="submission" date="2020-04" db="EMBL/GenBank/DDBJ databases">
        <authorList>
            <person name="Klaysubun C."/>
            <person name="Duangmal K."/>
            <person name="Lipun K."/>
        </authorList>
    </citation>
    <scope>NUCLEOTIDE SEQUENCE [LARGE SCALE GENOMIC DNA]</scope>
    <source>
        <strain evidence="19 20">JCM 11839</strain>
    </source>
</reference>
<evidence type="ECO:0000256" key="14">
    <source>
        <dbReference type="ARBA" id="ARBA00024827"/>
    </source>
</evidence>
<dbReference type="PIRSF" id="PIRSF037434">
    <property type="entry name" value="STHK_ChrS"/>
    <property type="match status" value="1"/>
</dbReference>
<evidence type="ECO:0000256" key="10">
    <source>
        <dbReference type="ARBA" id="ARBA00022777"/>
    </source>
</evidence>
<feature type="transmembrane region" description="Helical" evidence="17">
    <location>
        <begin position="96"/>
        <end position="117"/>
    </location>
</feature>
<evidence type="ECO:0000256" key="1">
    <source>
        <dbReference type="ARBA" id="ARBA00000085"/>
    </source>
</evidence>
<dbReference type="InterPro" id="IPR004358">
    <property type="entry name" value="Sig_transdc_His_kin-like_C"/>
</dbReference>
<keyword evidence="17" id="KW-1133">Transmembrane helix</keyword>
<keyword evidence="20" id="KW-1185">Reference proteome</keyword>
<dbReference type="PANTHER" id="PTHR24421:SF62">
    <property type="entry name" value="SENSORY TRANSDUCTION HISTIDINE KINASE"/>
    <property type="match status" value="1"/>
</dbReference>
<dbReference type="Gene3D" id="1.20.5.1930">
    <property type="match status" value="1"/>
</dbReference>